<gene>
    <name evidence="6" type="primary">zwf</name>
    <name evidence="9" type="ordered locus">Gobs_2934</name>
</gene>
<evidence type="ECO:0000313" key="10">
    <source>
        <dbReference type="Proteomes" id="UP000001382"/>
    </source>
</evidence>
<dbReference type="PANTHER" id="PTHR23429:SF0">
    <property type="entry name" value="GLUCOSE-6-PHOSPHATE 1-DEHYDROGENASE"/>
    <property type="match status" value="1"/>
</dbReference>
<dbReference type="NCBIfam" id="NF009492">
    <property type="entry name" value="PRK12853.1-3"/>
    <property type="match status" value="1"/>
</dbReference>
<evidence type="ECO:0000256" key="2">
    <source>
        <dbReference type="ARBA" id="ARBA00022526"/>
    </source>
</evidence>
<dbReference type="GO" id="GO:0005829">
    <property type="term" value="C:cytosol"/>
    <property type="evidence" value="ECO:0007669"/>
    <property type="project" value="TreeGrafter"/>
</dbReference>
<dbReference type="Gene3D" id="3.30.360.10">
    <property type="entry name" value="Dihydrodipicolinate Reductase, domain 2"/>
    <property type="match status" value="1"/>
</dbReference>
<dbReference type="EMBL" id="CP001867">
    <property type="protein sequence ID" value="ADB75551.1"/>
    <property type="molecule type" value="Genomic_DNA"/>
</dbReference>
<dbReference type="EC" id="1.1.1.49" evidence="6"/>
<name>D2S7U2_GEOOG</name>
<dbReference type="PANTHER" id="PTHR23429">
    <property type="entry name" value="GLUCOSE-6-PHOSPHATE 1-DEHYDROGENASE G6PD"/>
    <property type="match status" value="1"/>
</dbReference>
<evidence type="ECO:0000256" key="4">
    <source>
        <dbReference type="ARBA" id="ARBA00023002"/>
    </source>
</evidence>
<dbReference type="PRINTS" id="PR00079">
    <property type="entry name" value="G6PDHDRGNASE"/>
</dbReference>
<dbReference type="AlphaFoldDB" id="D2S7U2"/>
<reference evidence="10" key="2">
    <citation type="submission" date="2010-01" db="EMBL/GenBank/DDBJ databases">
        <title>The complete genome of Geodermatophilus obscurus DSM 43160.</title>
        <authorList>
            <consortium name="US DOE Joint Genome Institute (JGI-PGF)"/>
            <person name="Lucas S."/>
            <person name="Copeland A."/>
            <person name="Lapidus A."/>
            <person name="Glavina del Rio T."/>
            <person name="Dalin E."/>
            <person name="Tice H."/>
            <person name="Bruce D."/>
            <person name="Goodwin L."/>
            <person name="Pitluck S."/>
            <person name="Kyrpides N."/>
            <person name="Mavromatis K."/>
            <person name="Ivanova N."/>
            <person name="Munk A.C."/>
            <person name="Brettin T."/>
            <person name="Detter J.C."/>
            <person name="Han C."/>
            <person name="Larimer F."/>
            <person name="Land M."/>
            <person name="Hauser L."/>
            <person name="Markowitz V."/>
            <person name="Cheng J.-F."/>
            <person name="Hugenholtz P."/>
            <person name="Woyke T."/>
            <person name="Wu D."/>
            <person name="Jando M."/>
            <person name="Schneider S."/>
            <person name="Klenk H.-P."/>
            <person name="Eisen J.A."/>
        </authorList>
    </citation>
    <scope>NUCLEOTIDE SEQUENCE [LARGE SCALE GENOMIC DNA]</scope>
    <source>
        <strain evidence="10">ATCC 25078 / DSM 43160 / JCM 3152 / KCC A-0152 / KCTC 9177 / NBRC 13315 / NRRL B-3577 / G-20</strain>
    </source>
</reference>
<keyword evidence="4 6" id="KW-0560">Oxidoreductase</keyword>
<feature type="binding site" evidence="6">
    <location>
        <position position="325"/>
    </location>
    <ligand>
        <name>substrate</name>
    </ligand>
</feature>
<evidence type="ECO:0000256" key="3">
    <source>
        <dbReference type="ARBA" id="ARBA00022857"/>
    </source>
</evidence>
<dbReference type="SUPFAM" id="SSF55347">
    <property type="entry name" value="Glyceraldehyde-3-phosphate dehydrogenase-like, C-terminal domain"/>
    <property type="match status" value="1"/>
</dbReference>
<dbReference type="NCBIfam" id="TIGR00871">
    <property type="entry name" value="zwf"/>
    <property type="match status" value="1"/>
</dbReference>
<dbReference type="OrthoDB" id="9802739at2"/>
<feature type="binding site" evidence="6">
    <location>
        <position position="169"/>
    </location>
    <ligand>
        <name>substrate</name>
    </ligand>
</feature>
<dbReference type="Pfam" id="PF02781">
    <property type="entry name" value="G6PD_C"/>
    <property type="match status" value="1"/>
</dbReference>
<evidence type="ECO:0000256" key="5">
    <source>
        <dbReference type="ARBA" id="ARBA00023277"/>
    </source>
</evidence>
<dbReference type="eggNOG" id="COG0364">
    <property type="taxonomic scope" value="Bacteria"/>
</dbReference>
<dbReference type="InterPro" id="IPR001282">
    <property type="entry name" value="G6P_DH"/>
</dbReference>
<dbReference type="PIRSF" id="PIRSF000110">
    <property type="entry name" value="G6PD"/>
    <property type="match status" value="1"/>
</dbReference>
<comment type="caution">
    <text evidence="6">Lacks conserved residue(s) required for the propagation of feature annotation.</text>
</comment>
<feature type="active site" description="Proton acceptor" evidence="6">
    <location>
        <position position="227"/>
    </location>
</feature>
<feature type="binding site" evidence="6">
    <location>
        <position position="165"/>
    </location>
    <ligand>
        <name>substrate</name>
    </ligand>
</feature>
<dbReference type="RefSeq" id="WP_012948982.1">
    <property type="nucleotide sequence ID" value="NC_013757.1"/>
</dbReference>
<dbReference type="STRING" id="526225.Gobs_2934"/>
<dbReference type="InterPro" id="IPR022674">
    <property type="entry name" value="G6P_DH_NAD-bd"/>
</dbReference>
<keyword evidence="3 6" id="KW-0521">NADP</keyword>
<comment type="similarity">
    <text evidence="6">Belongs to the glucose-6-phosphate dehydrogenase family.</text>
</comment>
<comment type="function">
    <text evidence="6">Catalyzes the oxidation of glucose 6-phosphate to 6-phosphogluconolactone.</text>
</comment>
<dbReference type="HOGENOM" id="CLU_013524_5_1_11"/>
<evidence type="ECO:0000256" key="6">
    <source>
        <dbReference type="HAMAP-Rule" id="MF_00966"/>
    </source>
</evidence>
<feature type="binding site" evidence="6">
    <location>
        <position position="135"/>
    </location>
    <ligand>
        <name>NADP(+)</name>
        <dbReference type="ChEBI" id="CHEBI:58349"/>
    </ligand>
</feature>
<keyword evidence="2 6" id="KW-0313">Glucose metabolism</keyword>
<accession>D2S7U2</accession>
<dbReference type="KEGG" id="gob:Gobs_2934"/>
<protein>
    <recommendedName>
        <fullName evidence="6">Glucose-6-phosphate 1-dehydrogenase</fullName>
        <shortName evidence="6">G6PD</shortName>
        <ecNumber evidence="6">1.1.1.49</ecNumber>
    </recommendedName>
</protein>
<feature type="binding site" evidence="6">
    <location>
        <begin position="84"/>
        <end position="85"/>
    </location>
    <ligand>
        <name>NADP(+)</name>
        <dbReference type="ChEBI" id="CHEBI:58349"/>
    </ligand>
</feature>
<dbReference type="HAMAP" id="MF_00966">
    <property type="entry name" value="G6PD"/>
    <property type="match status" value="1"/>
</dbReference>
<dbReference type="InterPro" id="IPR022675">
    <property type="entry name" value="G6P_DH_C"/>
</dbReference>
<feature type="binding site" evidence="6">
    <location>
        <position position="203"/>
    </location>
    <ligand>
        <name>substrate</name>
    </ligand>
</feature>
<dbReference type="GO" id="GO:0006006">
    <property type="term" value="P:glucose metabolic process"/>
    <property type="evidence" value="ECO:0007669"/>
    <property type="project" value="UniProtKB-KW"/>
</dbReference>
<evidence type="ECO:0000259" key="7">
    <source>
        <dbReference type="Pfam" id="PF00479"/>
    </source>
</evidence>
<feature type="domain" description="Glucose-6-phosphate dehydrogenase C-terminal" evidence="8">
    <location>
        <begin position="178"/>
        <end position="450"/>
    </location>
</feature>
<dbReference type="GO" id="GO:0004345">
    <property type="term" value="F:glucose-6-phosphate dehydrogenase activity"/>
    <property type="evidence" value="ECO:0007669"/>
    <property type="project" value="UniProtKB-UniRule"/>
</dbReference>
<dbReference type="Proteomes" id="UP000001382">
    <property type="component" value="Chromosome"/>
</dbReference>
<dbReference type="GO" id="GO:0009051">
    <property type="term" value="P:pentose-phosphate shunt, oxidative branch"/>
    <property type="evidence" value="ECO:0007669"/>
    <property type="project" value="TreeGrafter"/>
</dbReference>
<dbReference type="UniPathway" id="UPA00115">
    <property type="reaction ID" value="UER00408"/>
</dbReference>
<dbReference type="SUPFAM" id="SSF51735">
    <property type="entry name" value="NAD(P)-binding Rossmann-fold domains"/>
    <property type="match status" value="1"/>
</dbReference>
<dbReference type="Pfam" id="PF00479">
    <property type="entry name" value="G6PD_N"/>
    <property type="match status" value="1"/>
</dbReference>
<sequence length="451" mass="49185">MSRSFVVLGGSGDLTGRLLLPSLARLYDTGVLPEGSELLAVAQEEWDDDAYRSWARDRLAAHAGDLSRETHERLVDRLRYVQGDVTDAADLRAALARVDGEPVVYLALPHTLFRPTLTALAEVGLPEGARVVVEKPFGADQADARALNELLHRLLPEEAVFRVDHFLAKQTVLNILGLRFANRVFEPIWNAAHVERVDIVADETLGLEGRAGYYDQAGALRDMVQNHLLQLLAIVAMEPPLAVDAHSLPARKADVLRAVQPPADVRTGSVRGRYTAGTAAGRALPRYADEEGVDPARQTETYAEVTVTVDNWRWAGVPFRLRTGKALGADRQEIVVRFRPVPHLPFLDAEPEPDLLRLSLSPDAIALEVNLNGAGDPFDLEREVLAARLAPHDLPAYGLLLRELLDGDTTLSISDVEAEESWRIVEPVLAAWAASEVPLLDYPAGSAGPAA</sequence>
<comment type="catalytic activity">
    <reaction evidence="6">
        <text>D-glucose 6-phosphate + NADP(+) = 6-phospho-D-glucono-1,5-lactone + NADPH + H(+)</text>
        <dbReference type="Rhea" id="RHEA:15841"/>
        <dbReference type="ChEBI" id="CHEBI:15378"/>
        <dbReference type="ChEBI" id="CHEBI:57783"/>
        <dbReference type="ChEBI" id="CHEBI:57955"/>
        <dbReference type="ChEBI" id="CHEBI:58349"/>
        <dbReference type="ChEBI" id="CHEBI:61548"/>
        <dbReference type="EC" id="1.1.1.49"/>
    </reaction>
</comment>
<organism evidence="9 10">
    <name type="scientific">Geodermatophilus obscurus (strain ATCC 25078 / DSM 43160 / JCM 3152 / CCUG 61914 / KCC A-0152 / KCTC 9177 / NBRC 13315 / NRRL B-3577 / G-20)</name>
    <dbReference type="NCBI Taxonomy" id="526225"/>
    <lineage>
        <taxon>Bacteria</taxon>
        <taxon>Bacillati</taxon>
        <taxon>Actinomycetota</taxon>
        <taxon>Actinomycetes</taxon>
        <taxon>Geodermatophilales</taxon>
        <taxon>Geodermatophilaceae</taxon>
        <taxon>Geodermatophilus</taxon>
    </lineage>
</organism>
<comment type="pathway">
    <text evidence="1 6">Carbohydrate degradation; pentose phosphate pathway; D-ribulose 5-phosphate from D-glucose 6-phosphate (oxidative stage): step 1/3.</text>
</comment>
<dbReference type="Gene3D" id="3.40.50.720">
    <property type="entry name" value="NAD(P)-binding Rossmann-like Domain"/>
    <property type="match status" value="1"/>
</dbReference>
<evidence type="ECO:0000313" key="9">
    <source>
        <dbReference type="EMBL" id="ADB75551.1"/>
    </source>
</evidence>
<feature type="domain" description="Glucose-6-phosphate dehydrogenase NAD-binding" evidence="7">
    <location>
        <begin position="6"/>
        <end position="174"/>
    </location>
</feature>
<reference evidence="9 10" key="1">
    <citation type="journal article" date="2010" name="Stand. Genomic Sci.">
        <title>Complete genome sequence of Geodermatophilus obscurus type strain (G-20).</title>
        <authorList>
            <person name="Ivanova N."/>
            <person name="Sikorski J."/>
            <person name="Jando M."/>
            <person name="Munk C."/>
            <person name="Lapidus A."/>
            <person name="Glavina Del Rio T."/>
            <person name="Copeland A."/>
            <person name="Tice H."/>
            <person name="Cheng J.-F."/>
            <person name="Lucas S."/>
            <person name="Chen F."/>
            <person name="Nolan M."/>
            <person name="Bruce D."/>
            <person name="Goodwin L."/>
            <person name="Pitluck S."/>
            <person name="Mavromatis K."/>
            <person name="Mikhailova N."/>
            <person name="Pati A."/>
            <person name="Chen A."/>
            <person name="Palaniappan K."/>
            <person name="Land M."/>
            <person name="Hauser L."/>
            <person name="Chang Y.-J."/>
            <person name="Jeffries C.D."/>
            <person name="Meincke L."/>
            <person name="Brettin T."/>
            <person name="Detter J.C."/>
            <person name="Detter J.C."/>
            <person name="Rohde M."/>
            <person name="Goeker M."/>
            <person name="Bristow J."/>
            <person name="Eisen J.A."/>
            <person name="Markowitz V."/>
            <person name="Hugenholtz P."/>
            <person name="Kyrpides N.C."/>
            <person name="Klenk H.-P."/>
        </authorList>
    </citation>
    <scope>NUCLEOTIDE SEQUENCE [LARGE SCALE GENOMIC DNA]</scope>
    <source>
        <strain evidence="10">ATCC 25078 / DSM 43160 / JCM 3152 / KCC A-0152 / KCTC 9177 / NBRC 13315 / NRRL B-3577 / G-20</strain>
    </source>
</reference>
<feature type="binding site" evidence="6">
    <location>
        <position position="222"/>
    </location>
    <ligand>
        <name>substrate</name>
    </ligand>
</feature>
<keyword evidence="5 6" id="KW-0119">Carbohydrate metabolism</keyword>
<evidence type="ECO:0000256" key="1">
    <source>
        <dbReference type="ARBA" id="ARBA00004937"/>
    </source>
</evidence>
<evidence type="ECO:0000259" key="8">
    <source>
        <dbReference type="Pfam" id="PF02781"/>
    </source>
</evidence>
<dbReference type="InterPro" id="IPR036291">
    <property type="entry name" value="NAD(P)-bd_dom_sf"/>
</dbReference>
<keyword evidence="10" id="KW-1185">Reference proteome</keyword>
<proteinExistence type="inferred from homology"/>
<dbReference type="GO" id="GO:0050661">
    <property type="term" value="F:NADP binding"/>
    <property type="evidence" value="ECO:0007669"/>
    <property type="project" value="UniProtKB-UniRule"/>
</dbReference>